<keyword evidence="1" id="KW-1133">Transmembrane helix</keyword>
<keyword evidence="1" id="KW-0472">Membrane</keyword>
<protein>
    <submittedName>
        <fullName evidence="2">Uncharacterized protein</fullName>
    </submittedName>
</protein>
<dbReference type="RefSeq" id="XP_041153162.1">
    <property type="nucleotide sequence ID" value="XM_041312153.1"/>
</dbReference>
<gene>
    <name evidence="2" type="ORF">HD556DRAFT_96692</name>
</gene>
<evidence type="ECO:0000313" key="3">
    <source>
        <dbReference type="Proteomes" id="UP000719766"/>
    </source>
</evidence>
<organism evidence="2 3">
    <name type="scientific">Suillus plorans</name>
    <dbReference type="NCBI Taxonomy" id="116603"/>
    <lineage>
        <taxon>Eukaryota</taxon>
        <taxon>Fungi</taxon>
        <taxon>Dikarya</taxon>
        <taxon>Basidiomycota</taxon>
        <taxon>Agaricomycotina</taxon>
        <taxon>Agaricomycetes</taxon>
        <taxon>Agaricomycetidae</taxon>
        <taxon>Boletales</taxon>
        <taxon>Suillineae</taxon>
        <taxon>Suillaceae</taxon>
        <taxon>Suillus</taxon>
    </lineage>
</organism>
<dbReference type="Proteomes" id="UP000719766">
    <property type="component" value="Unassembled WGS sequence"/>
</dbReference>
<name>A0A9P7AAY3_9AGAM</name>
<dbReference type="GeneID" id="64605917"/>
<dbReference type="OrthoDB" id="3247408at2759"/>
<keyword evidence="3" id="KW-1185">Reference proteome</keyword>
<feature type="transmembrane region" description="Helical" evidence="1">
    <location>
        <begin position="55"/>
        <end position="75"/>
    </location>
</feature>
<evidence type="ECO:0000313" key="2">
    <source>
        <dbReference type="EMBL" id="KAG1785679.1"/>
    </source>
</evidence>
<evidence type="ECO:0000256" key="1">
    <source>
        <dbReference type="SAM" id="Phobius"/>
    </source>
</evidence>
<keyword evidence="1" id="KW-0812">Transmembrane</keyword>
<reference evidence="2" key="1">
    <citation type="journal article" date="2020" name="New Phytol.">
        <title>Comparative genomics reveals dynamic genome evolution in host specialist ectomycorrhizal fungi.</title>
        <authorList>
            <person name="Lofgren L.A."/>
            <person name="Nguyen N.H."/>
            <person name="Vilgalys R."/>
            <person name="Ruytinx J."/>
            <person name="Liao H.L."/>
            <person name="Branco S."/>
            <person name="Kuo A."/>
            <person name="LaButti K."/>
            <person name="Lipzen A."/>
            <person name="Andreopoulos W."/>
            <person name="Pangilinan J."/>
            <person name="Riley R."/>
            <person name="Hundley H."/>
            <person name="Na H."/>
            <person name="Barry K."/>
            <person name="Grigoriev I.V."/>
            <person name="Stajich J.E."/>
            <person name="Kennedy P.G."/>
        </authorList>
    </citation>
    <scope>NUCLEOTIDE SEQUENCE</scope>
    <source>
        <strain evidence="2">S12</strain>
    </source>
</reference>
<dbReference type="EMBL" id="JABBWE010000105">
    <property type="protein sequence ID" value="KAG1785679.1"/>
    <property type="molecule type" value="Genomic_DNA"/>
</dbReference>
<dbReference type="AlphaFoldDB" id="A0A9P7AAY3"/>
<comment type="caution">
    <text evidence="2">The sequence shown here is derived from an EMBL/GenBank/DDBJ whole genome shotgun (WGS) entry which is preliminary data.</text>
</comment>
<sequence>MADSSPHAITSLEALAVILLADAETPDDQLFAATISLQALDAYLPHRLIVHGQHIFWGVVVTLHPVGISAALSHIKLRTRYSMPIVK</sequence>
<accession>A0A9P7AAY3</accession>
<proteinExistence type="predicted"/>